<protein>
    <submittedName>
        <fullName evidence="1">(northern house mosquito) hypothetical protein</fullName>
    </submittedName>
</protein>
<organism evidence="1">
    <name type="scientific">Culex pipiens</name>
    <name type="common">House mosquito</name>
    <dbReference type="NCBI Taxonomy" id="7175"/>
    <lineage>
        <taxon>Eukaryota</taxon>
        <taxon>Metazoa</taxon>
        <taxon>Ecdysozoa</taxon>
        <taxon>Arthropoda</taxon>
        <taxon>Hexapoda</taxon>
        <taxon>Insecta</taxon>
        <taxon>Pterygota</taxon>
        <taxon>Neoptera</taxon>
        <taxon>Endopterygota</taxon>
        <taxon>Diptera</taxon>
        <taxon>Nematocera</taxon>
        <taxon>Culicoidea</taxon>
        <taxon>Culicidae</taxon>
        <taxon>Culicinae</taxon>
        <taxon>Culicini</taxon>
        <taxon>Culex</taxon>
        <taxon>Culex</taxon>
    </lineage>
</organism>
<dbReference type="AlphaFoldDB" id="A0A8D8BB20"/>
<evidence type="ECO:0000313" key="1">
    <source>
        <dbReference type="EMBL" id="CAG6470062.1"/>
    </source>
</evidence>
<accession>A0A8D8BB20</accession>
<proteinExistence type="predicted"/>
<name>A0A8D8BB20_CULPI</name>
<reference evidence="1" key="1">
    <citation type="submission" date="2021-05" db="EMBL/GenBank/DDBJ databases">
        <authorList>
            <person name="Alioto T."/>
            <person name="Alioto T."/>
            <person name="Gomez Garrido J."/>
        </authorList>
    </citation>
    <scope>NUCLEOTIDE SEQUENCE</scope>
</reference>
<dbReference type="EMBL" id="HBUE01064479">
    <property type="protein sequence ID" value="CAG6470062.1"/>
    <property type="molecule type" value="Transcribed_RNA"/>
</dbReference>
<sequence length="143" mass="15530">MYLDNPIILTTCNSRFINIESITNTNTNTPNTNHMLHAHNRTALHTHTTTVHIGIGPNIVAGIGGLGASISIGGAHGNYLPSRVCRHWPSAALLIAASRSDFRFFLFLRAVCAFLLLFRTLCVEQVASPQGQAFPRQALVAHS</sequence>
<dbReference type="EMBL" id="HBUE01064478">
    <property type="protein sequence ID" value="CAG6470061.1"/>
    <property type="molecule type" value="Transcribed_RNA"/>
</dbReference>